<dbReference type="InterPro" id="IPR018114">
    <property type="entry name" value="TRYPSIN_HIS"/>
</dbReference>
<evidence type="ECO:0000256" key="2">
    <source>
        <dbReference type="RuleBase" id="RU363034"/>
    </source>
</evidence>
<reference evidence="5" key="1">
    <citation type="submission" date="2025-08" db="UniProtKB">
        <authorList>
            <consortium name="RefSeq"/>
        </authorList>
    </citation>
    <scope>IDENTIFICATION</scope>
</reference>
<proteinExistence type="predicted"/>
<gene>
    <name evidence="5" type="primary">LOC122129950</name>
</gene>
<dbReference type="PROSITE" id="PS00134">
    <property type="entry name" value="TRYPSIN_HIS"/>
    <property type="match status" value="1"/>
</dbReference>
<protein>
    <submittedName>
        <fullName evidence="5">Prostasin-like</fullName>
    </submittedName>
</protein>
<dbReference type="KEGG" id="char:122129950"/>
<dbReference type="InterPro" id="IPR001254">
    <property type="entry name" value="Trypsin_dom"/>
</dbReference>
<dbReference type="SMART" id="SM00020">
    <property type="entry name" value="Tryp_SPc"/>
    <property type="match status" value="1"/>
</dbReference>
<dbReference type="RefSeq" id="XP_042560620.1">
    <property type="nucleotide sequence ID" value="XM_042704686.1"/>
</dbReference>
<sequence length="510" mass="55708">MDTLTNRLQQGSQYFVYTRDQLFALRTRNHAGKVYPIPEELVRRYRGSRAGALVKARRLQKRWRFKPAIPSFVMGNVNSLANKTDELAALVMNVKLYRECSLLCLTETWLTSNIPDLNVELPGFTTVRADRDLKLSGKRKGSLSQLDVCGRPPLNTRIVGGEDAPVGAWPWQASLHSRGRHFCGGSLINKDWVMTAAHCFPSTPSGLVVYLGRQNQEGSNSNEVSRTVSRIIRHPDYNSDTSDNDIVLLRLSSSVTFTNFIRPICLAAANSTFNRGTTSWVTGWGTIRSGVPLPSPQTLQEVDVPVTGNRNCFCKYNPRGVTITDNMICAGRDEGGKDSCQGDSGGPMVSKQGSVWVQAGVVSFGFGCAQAEFPGVYARVSQYQSWINTQITSDQPGFVTFTSTGTDADLSATCTGLPAVTTTTPATTTPPLCGQAPLNTRIVGGEDAPVGAWPWQASLHSSRGRHFCGGSLINKDWVMSAADCFPRWERVVCDVRAMASSVDLFGRYAN</sequence>
<dbReference type="InterPro" id="IPR033116">
    <property type="entry name" value="TRYPSIN_SER"/>
</dbReference>
<evidence type="ECO:0000259" key="3">
    <source>
        <dbReference type="PROSITE" id="PS50240"/>
    </source>
</evidence>
<evidence type="ECO:0000313" key="5">
    <source>
        <dbReference type="RefSeq" id="XP_042560620.1"/>
    </source>
</evidence>
<dbReference type="GO" id="GO:0006508">
    <property type="term" value="P:proteolysis"/>
    <property type="evidence" value="ECO:0007669"/>
    <property type="project" value="UniProtKB-KW"/>
</dbReference>
<evidence type="ECO:0000256" key="1">
    <source>
        <dbReference type="ARBA" id="ARBA00023157"/>
    </source>
</evidence>
<keyword evidence="1" id="KW-1015">Disulfide bond</keyword>
<dbReference type="FunFam" id="2.40.10.10:FF:000057">
    <property type="entry name" value="Zgc:100868"/>
    <property type="match status" value="1"/>
</dbReference>
<dbReference type="PROSITE" id="PS00135">
    <property type="entry name" value="TRYPSIN_SER"/>
    <property type="match status" value="1"/>
</dbReference>
<dbReference type="CDD" id="cd00190">
    <property type="entry name" value="Tryp_SPc"/>
    <property type="match status" value="1"/>
</dbReference>
<feature type="domain" description="Peptidase S1" evidence="3">
    <location>
        <begin position="442"/>
        <end position="485"/>
    </location>
</feature>
<evidence type="ECO:0000313" key="4">
    <source>
        <dbReference type="Proteomes" id="UP000515152"/>
    </source>
</evidence>
<dbReference type="AlphaFoldDB" id="A0A8M1KDP1"/>
<dbReference type="GO" id="GO:0004252">
    <property type="term" value="F:serine-type endopeptidase activity"/>
    <property type="evidence" value="ECO:0007669"/>
    <property type="project" value="InterPro"/>
</dbReference>
<dbReference type="Pfam" id="PF00089">
    <property type="entry name" value="Trypsin"/>
    <property type="match status" value="2"/>
</dbReference>
<dbReference type="OrthoDB" id="10002959at2759"/>
<name>A0A8M1KDP1_CLUHA</name>
<keyword evidence="4" id="KW-1185">Reference proteome</keyword>
<feature type="domain" description="Peptidase S1" evidence="3">
    <location>
        <begin position="158"/>
        <end position="392"/>
    </location>
</feature>
<dbReference type="GeneID" id="122129950"/>
<accession>A0A8M1KDP1</accession>
<dbReference type="PANTHER" id="PTHR24252:SF7">
    <property type="entry name" value="HYALIN"/>
    <property type="match status" value="1"/>
</dbReference>
<keyword evidence="2" id="KW-0645">Protease</keyword>
<dbReference type="PROSITE" id="PS50240">
    <property type="entry name" value="TRYPSIN_DOM"/>
    <property type="match status" value="2"/>
</dbReference>
<keyword evidence="2" id="KW-0378">Hydrolase</keyword>
<keyword evidence="2" id="KW-0720">Serine protease</keyword>
<dbReference type="PANTHER" id="PTHR24252">
    <property type="entry name" value="ACROSIN-RELATED"/>
    <property type="match status" value="1"/>
</dbReference>
<organism evidence="4 5">
    <name type="scientific">Clupea harengus</name>
    <name type="common">Atlantic herring</name>
    <dbReference type="NCBI Taxonomy" id="7950"/>
    <lineage>
        <taxon>Eukaryota</taxon>
        <taxon>Metazoa</taxon>
        <taxon>Chordata</taxon>
        <taxon>Craniata</taxon>
        <taxon>Vertebrata</taxon>
        <taxon>Euteleostomi</taxon>
        <taxon>Actinopterygii</taxon>
        <taxon>Neopterygii</taxon>
        <taxon>Teleostei</taxon>
        <taxon>Clupei</taxon>
        <taxon>Clupeiformes</taxon>
        <taxon>Clupeoidei</taxon>
        <taxon>Clupeidae</taxon>
        <taxon>Clupea</taxon>
    </lineage>
</organism>
<dbReference type="Proteomes" id="UP000515152">
    <property type="component" value="Unplaced"/>
</dbReference>